<feature type="domain" description="Reverse transcriptase zinc-binding" evidence="1">
    <location>
        <begin position="74"/>
        <end position="157"/>
    </location>
</feature>
<proteinExistence type="predicted"/>
<accession>A0A2I0KKR0</accession>
<reference evidence="2 3" key="1">
    <citation type="submission" date="2017-11" db="EMBL/GenBank/DDBJ databases">
        <title>De-novo sequencing of pomegranate (Punica granatum L.) genome.</title>
        <authorList>
            <person name="Akparov Z."/>
            <person name="Amiraslanov A."/>
            <person name="Hajiyeva S."/>
            <person name="Abbasov M."/>
            <person name="Kaur K."/>
            <person name="Hamwieh A."/>
            <person name="Solovyev V."/>
            <person name="Salamov A."/>
            <person name="Braich B."/>
            <person name="Kosarev P."/>
            <person name="Mahmoud A."/>
            <person name="Hajiyev E."/>
            <person name="Babayeva S."/>
            <person name="Izzatullayeva V."/>
            <person name="Mammadov A."/>
            <person name="Mammadov A."/>
            <person name="Sharifova S."/>
            <person name="Ojaghi J."/>
            <person name="Eynullazada K."/>
            <person name="Bayramov B."/>
            <person name="Abdulazimova A."/>
            <person name="Shahmuradov I."/>
        </authorList>
    </citation>
    <scope>NUCLEOTIDE SEQUENCE [LARGE SCALE GENOMIC DNA]</scope>
    <source>
        <strain evidence="3">cv. AG2017</strain>
        <tissue evidence="2">Leaf</tissue>
    </source>
</reference>
<dbReference type="Proteomes" id="UP000233551">
    <property type="component" value="Unassembled WGS sequence"/>
</dbReference>
<sequence>MTHALLNYLSPNSVFHQTILSGSPIFFFLVPSVGTEHSSTPCSPHKLFNKFSPSFLNLLLSWTHLLTTTKNGDFSTSSTYILDQSSRFPTSPLNQKQWRALWRLNIHDKHKLLLWKLVWNCFPTASVLASRFPVNDFLCPFRNSATDHTDHLFIHCPPFTSIICATLDIPSRVSGLAHSTMTYWIKLLAGIEKSLNIPSDIQHMFLLQSLVCLDYLWQLRNSLRISKDSLNLQHVTAEICRRSKAYEEAWLHKSASLKAPQQKLPSQLLVFSFDVALRHNASYLAIACSDGRGNLIYAWSFQTQQTDPTIGEQRRLSKLSGVPNHYISVIFSYWVTLGTSRYFELLICITAYWDEITLFGYDCRLYFLFIMDDIDYKLGRKLYRLQLSPLGFFM</sequence>
<name>A0A2I0KKR0_PUNGR</name>
<evidence type="ECO:0000313" key="2">
    <source>
        <dbReference type="EMBL" id="PKI68396.1"/>
    </source>
</evidence>
<protein>
    <recommendedName>
        <fullName evidence="1">Reverse transcriptase zinc-binding domain-containing protein</fullName>
    </recommendedName>
</protein>
<evidence type="ECO:0000313" key="3">
    <source>
        <dbReference type="Proteomes" id="UP000233551"/>
    </source>
</evidence>
<dbReference type="Pfam" id="PF13966">
    <property type="entry name" value="zf-RVT"/>
    <property type="match status" value="1"/>
</dbReference>
<dbReference type="AlphaFoldDB" id="A0A2I0KKR0"/>
<dbReference type="EMBL" id="PGOL01000558">
    <property type="protein sequence ID" value="PKI68396.1"/>
    <property type="molecule type" value="Genomic_DNA"/>
</dbReference>
<organism evidence="2 3">
    <name type="scientific">Punica granatum</name>
    <name type="common">Pomegranate</name>
    <dbReference type="NCBI Taxonomy" id="22663"/>
    <lineage>
        <taxon>Eukaryota</taxon>
        <taxon>Viridiplantae</taxon>
        <taxon>Streptophyta</taxon>
        <taxon>Embryophyta</taxon>
        <taxon>Tracheophyta</taxon>
        <taxon>Spermatophyta</taxon>
        <taxon>Magnoliopsida</taxon>
        <taxon>eudicotyledons</taxon>
        <taxon>Gunneridae</taxon>
        <taxon>Pentapetalae</taxon>
        <taxon>rosids</taxon>
        <taxon>malvids</taxon>
        <taxon>Myrtales</taxon>
        <taxon>Lythraceae</taxon>
        <taxon>Punica</taxon>
    </lineage>
</organism>
<gene>
    <name evidence="2" type="ORF">CRG98_011193</name>
</gene>
<dbReference type="InterPro" id="IPR026960">
    <property type="entry name" value="RVT-Znf"/>
</dbReference>
<keyword evidence="3" id="KW-1185">Reference proteome</keyword>
<comment type="caution">
    <text evidence="2">The sequence shown here is derived from an EMBL/GenBank/DDBJ whole genome shotgun (WGS) entry which is preliminary data.</text>
</comment>
<evidence type="ECO:0000259" key="1">
    <source>
        <dbReference type="Pfam" id="PF13966"/>
    </source>
</evidence>